<organism evidence="2 3">
    <name type="scientific">Streptomyces kunmingensis</name>
    <dbReference type="NCBI Taxonomy" id="68225"/>
    <lineage>
        <taxon>Bacteria</taxon>
        <taxon>Bacillati</taxon>
        <taxon>Actinomycetota</taxon>
        <taxon>Actinomycetes</taxon>
        <taxon>Kitasatosporales</taxon>
        <taxon>Streptomycetaceae</taxon>
        <taxon>Streptomyces</taxon>
    </lineage>
</organism>
<dbReference type="RefSeq" id="WP_324770283.1">
    <property type="nucleotide sequence ID" value="NZ_BAAATS010000067.1"/>
</dbReference>
<accession>A0ABU6CF98</accession>
<protein>
    <submittedName>
        <fullName evidence="2">DUF1876 domain-containing protein</fullName>
    </submittedName>
</protein>
<dbReference type="InterPro" id="IPR038070">
    <property type="entry name" value="Rv2632c-like_sf"/>
</dbReference>
<comment type="caution">
    <text evidence="2">The sequence shown here is derived from an EMBL/GenBank/DDBJ whole genome shotgun (WGS) entry which is preliminary data.</text>
</comment>
<sequence>MAAKEWTVLIRITEEGDETRARAELTAPGSSMTVFGRGAARRNPIDRPVPEIGAELAVSRALEDLALRVHDVVTNDIVELTGPVDPSHRTL</sequence>
<keyword evidence="3" id="KW-1185">Reference proteome</keyword>
<dbReference type="Gene3D" id="3.30.160.240">
    <property type="entry name" value="Rv1738"/>
    <property type="match status" value="1"/>
</dbReference>
<gene>
    <name evidence="2" type="ORF">OKJ48_20970</name>
</gene>
<dbReference type="Proteomes" id="UP001352223">
    <property type="component" value="Unassembled WGS sequence"/>
</dbReference>
<evidence type="ECO:0000256" key="1">
    <source>
        <dbReference type="SAM" id="MobiDB-lite"/>
    </source>
</evidence>
<dbReference type="Pfam" id="PF08962">
    <property type="entry name" value="Rv2632c-like"/>
    <property type="match status" value="1"/>
</dbReference>
<proteinExistence type="predicted"/>
<evidence type="ECO:0000313" key="3">
    <source>
        <dbReference type="Proteomes" id="UP001352223"/>
    </source>
</evidence>
<dbReference type="InterPro" id="IPR015057">
    <property type="entry name" value="Rv2632c-like"/>
</dbReference>
<feature type="region of interest" description="Disordered" evidence="1">
    <location>
        <begin position="28"/>
        <end position="47"/>
    </location>
</feature>
<name>A0ABU6CF98_9ACTN</name>
<dbReference type="SUPFAM" id="SSF143212">
    <property type="entry name" value="Rv2632c-like"/>
    <property type="match status" value="1"/>
</dbReference>
<dbReference type="EMBL" id="JAOZYB010000168">
    <property type="protein sequence ID" value="MEB3962701.1"/>
    <property type="molecule type" value="Genomic_DNA"/>
</dbReference>
<reference evidence="2 3" key="1">
    <citation type="submission" date="2022-10" db="EMBL/GenBank/DDBJ databases">
        <authorList>
            <person name="Xie J."/>
            <person name="Shen N."/>
        </authorList>
    </citation>
    <scope>NUCLEOTIDE SEQUENCE [LARGE SCALE GENOMIC DNA]</scope>
    <source>
        <strain evidence="2 3">DSM 41681</strain>
    </source>
</reference>
<evidence type="ECO:0000313" key="2">
    <source>
        <dbReference type="EMBL" id="MEB3962701.1"/>
    </source>
</evidence>